<gene>
    <name evidence="7" type="ORF">KC729_19880</name>
</gene>
<evidence type="ECO:0000256" key="5">
    <source>
        <dbReference type="SAM" id="Phobius"/>
    </source>
</evidence>
<protein>
    <recommendedName>
        <fullName evidence="6">Cytochrome C biogenesis protein transmembrane domain-containing protein</fullName>
    </recommendedName>
</protein>
<dbReference type="InterPro" id="IPR003834">
    <property type="entry name" value="Cyt_c_assmbl_TM_dom"/>
</dbReference>
<dbReference type="EMBL" id="JAGQHR010000916">
    <property type="protein sequence ID" value="MCA9729954.1"/>
    <property type="molecule type" value="Genomic_DNA"/>
</dbReference>
<feature type="non-terminal residue" evidence="7">
    <location>
        <position position="148"/>
    </location>
</feature>
<evidence type="ECO:0000256" key="2">
    <source>
        <dbReference type="ARBA" id="ARBA00022692"/>
    </source>
</evidence>
<accession>A0A956M2N6</accession>
<dbReference type="GO" id="GO:0016020">
    <property type="term" value="C:membrane"/>
    <property type="evidence" value="ECO:0007669"/>
    <property type="project" value="UniProtKB-SubCell"/>
</dbReference>
<dbReference type="AlphaFoldDB" id="A0A956M2N6"/>
<keyword evidence="4 5" id="KW-0472">Membrane</keyword>
<sequence length="148" mass="15247">MLGAFDLALPSAMQSKLSAGPRTGVIGAIFMGAVTGIVASPCVGPVLVVLLTWVAQIGSLLKGFTLLFTFACGLGLLFLIIGTFAGALNALPSAGQWMDTVKHVFGVILIAMAIYYVRSLIGSSVTWMAAGLLTLLTGTFVGAFRPVP</sequence>
<evidence type="ECO:0000256" key="4">
    <source>
        <dbReference type="ARBA" id="ARBA00023136"/>
    </source>
</evidence>
<evidence type="ECO:0000256" key="1">
    <source>
        <dbReference type="ARBA" id="ARBA00004141"/>
    </source>
</evidence>
<keyword evidence="2 5" id="KW-0812">Transmembrane</keyword>
<dbReference type="GO" id="GO:0015035">
    <property type="term" value="F:protein-disulfide reductase activity"/>
    <property type="evidence" value="ECO:0007669"/>
    <property type="project" value="TreeGrafter"/>
</dbReference>
<evidence type="ECO:0000313" key="8">
    <source>
        <dbReference type="Proteomes" id="UP000697710"/>
    </source>
</evidence>
<feature type="transmembrane region" description="Helical" evidence="5">
    <location>
        <begin position="25"/>
        <end position="54"/>
    </location>
</feature>
<evidence type="ECO:0000313" key="7">
    <source>
        <dbReference type="EMBL" id="MCA9729954.1"/>
    </source>
</evidence>
<feature type="transmembrane region" description="Helical" evidence="5">
    <location>
        <begin position="66"/>
        <end position="88"/>
    </location>
</feature>
<dbReference type="PANTHER" id="PTHR32234:SF0">
    <property type="entry name" value="THIOL:DISULFIDE INTERCHANGE PROTEIN DSBD"/>
    <property type="match status" value="1"/>
</dbReference>
<reference evidence="7" key="1">
    <citation type="submission" date="2020-04" db="EMBL/GenBank/DDBJ databases">
        <authorList>
            <person name="Zhang T."/>
        </authorList>
    </citation>
    <scope>NUCLEOTIDE SEQUENCE</scope>
    <source>
        <strain evidence="7">HKST-UBA01</strain>
    </source>
</reference>
<feature type="transmembrane region" description="Helical" evidence="5">
    <location>
        <begin position="100"/>
        <end position="117"/>
    </location>
</feature>
<dbReference type="Proteomes" id="UP000697710">
    <property type="component" value="Unassembled WGS sequence"/>
</dbReference>
<reference evidence="7" key="2">
    <citation type="journal article" date="2021" name="Microbiome">
        <title>Successional dynamics and alternative stable states in a saline activated sludge microbial community over 9 years.</title>
        <authorList>
            <person name="Wang Y."/>
            <person name="Ye J."/>
            <person name="Ju F."/>
            <person name="Liu L."/>
            <person name="Boyd J.A."/>
            <person name="Deng Y."/>
            <person name="Parks D.H."/>
            <person name="Jiang X."/>
            <person name="Yin X."/>
            <person name="Woodcroft B.J."/>
            <person name="Tyson G.W."/>
            <person name="Hugenholtz P."/>
            <person name="Polz M.F."/>
            <person name="Zhang T."/>
        </authorList>
    </citation>
    <scope>NUCLEOTIDE SEQUENCE</scope>
    <source>
        <strain evidence="7">HKST-UBA01</strain>
    </source>
</reference>
<evidence type="ECO:0000256" key="3">
    <source>
        <dbReference type="ARBA" id="ARBA00022989"/>
    </source>
</evidence>
<evidence type="ECO:0000259" key="6">
    <source>
        <dbReference type="Pfam" id="PF02683"/>
    </source>
</evidence>
<dbReference type="PANTHER" id="PTHR32234">
    <property type="entry name" value="THIOL:DISULFIDE INTERCHANGE PROTEIN DSBD"/>
    <property type="match status" value="1"/>
</dbReference>
<feature type="domain" description="Cytochrome C biogenesis protein transmembrane" evidence="6">
    <location>
        <begin position="1"/>
        <end position="119"/>
    </location>
</feature>
<dbReference type="Pfam" id="PF02683">
    <property type="entry name" value="DsbD_TM"/>
    <property type="match status" value="1"/>
</dbReference>
<name>A0A956M2N6_UNCEI</name>
<dbReference type="GO" id="GO:0045454">
    <property type="term" value="P:cell redox homeostasis"/>
    <property type="evidence" value="ECO:0007669"/>
    <property type="project" value="TreeGrafter"/>
</dbReference>
<feature type="transmembrane region" description="Helical" evidence="5">
    <location>
        <begin position="124"/>
        <end position="144"/>
    </location>
</feature>
<comment type="subcellular location">
    <subcellularLocation>
        <location evidence="1">Membrane</location>
        <topology evidence="1">Multi-pass membrane protein</topology>
    </subcellularLocation>
</comment>
<dbReference type="GO" id="GO:0017004">
    <property type="term" value="P:cytochrome complex assembly"/>
    <property type="evidence" value="ECO:0007669"/>
    <property type="project" value="InterPro"/>
</dbReference>
<organism evidence="7 8">
    <name type="scientific">Eiseniibacteriota bacterium</name>
    <dbReference type="NCBI Taxonomy" id="2212470"/>
    <lineage>
        <taxon>Bacteria</taxon>
        <taxon>Candidatus Eiseniibacteriota</taxon>
    </lineage>
</organism>
<comment type="caution">
    <text evidence="7">The sequence shown here is derived from an EMBL/GenBank/DDBJ whole genome shotgun (WGS) entry which is preliminary data.</text>
</comment>
<keyword evidence="3 5" id="KW-1133">Transmembrane helix</keyword>
<proteinExistence type="predicted"/>